<dbReference type="EMBL" id="JAUDFV010000141">
    <property type="protein sequence ID" value="KAL2722876.1"/>
    <property type="molecule type" value="Genomic_DNA"/>
</dbReference>
<evidence type="ECO:0000256" key="1">
    <source>
        <dbReference type="SAM" id="Phobius"/>
    </source>
</evidence>
<protein>
    <submittedName>
        <fullName evidence="2">Huntingtin-interacting protein 1 isoform X1</fullName>
    </submittedName>
</protein>
<dbReference type="AlphaFoldDB" id="A0ABD2AQI8"/>
<feature type="transmembrane region" description="Helical" evidence="1">
    <location>
        <begin position="12"/>
        <end position="36"/>
    </location>
</feature>
<organism evidence="2 3">
    <name type="scientific">Vespula squamosa</name>
    <name type="common">Southern yellow jacket</name>
    <name type="synonym">Wasp</name>
    <dbReference type="NCBI Taxonomy" id="30214"/>
    <lineage>
        <taxon>Eukaryota</taxon>
        <taxon>Metazoa</taxon>
        <taxon>Ecdysozoa</taxon>
        <taxon>Arthropoda</taxon>
        <taxon>Hexapoda</taxon>
        <taxon>Insecta</taxon>
        <taxon>Pterygota</taxon>
        <taxon>Neoptera</taxon>
        <taxon>Endopterygota</taxon>
        <taxon>Hymenoptera</taxon>
        <taxon>Apocrita</taxon>
        <taxon>Aculeata</taxon>
        <taxon>Vespoidea</taxon>
        <taxon>Vespidae</taxon>
        <taxon>Vespinae</taxon>
        <taxon>Vespula</taxon>
    </lineage>
</organism>
<keyword evidence="1" id="KW-0472">Membrane</keyword>
<reference evidence="2 3" key="1">
    <citation type="journal article" date="2024" name="Ann. Entomol. Soc. Am.">
        <title>Genomic analyses of the southern and eastern yellowjacket wasps (Hymenoptera: Vespidae) reveal evolutionary signatures of social life.</title>
        <authorList>
            <person name="Catto M.A."/>
            <person name="Caine P.B."/>
            <person name="Orr S.E."/>
            <person name="Hunt B.G."/>
            <person name="Goodisman M.A.D."/>
        </authorList>
    </citation>
    <scope>NUCLEOTIDE SEQUENCE [LARGE SCALE GENOMIC DNA]</scope>
    <source>
        <strain evidence="2">233</strain>
        <tissue evidence="2">Head and thorax</tissue>
    </source>
</reference>
<sequence length="158" mass="18343">MLLEDINKNNNNLFTTITALIIFLMCGFIALSIYYLSLQYNSCGLVKALERTNEKYSSKTYLNSDWFATYTIVIILSKKFEYPLCCNFSMASLSLRVLQQRKNNLNLERKNIDKFQNRKEYLWYNDACNALILQIMCTIVATLDAPTCCILGERQVNK</sequence>
<gene>
    <name evidence="2" type="ORF">V1478_009739</name>
</gene>
<name>A0ABD2AQI8_VESSQ</name>
<evidence type="ECO:0000313" key="3">
    <source>
        <dbReference type="Proteomes" id="UP001607302"/>
    </source>
</evidence>
<comment type="caution">
    <text evidence="2">The sequence shown here is derived from an EMBL/GenBank/DDBJ whole genome shotgun (WGS) entry which is preliminary data.</text>
</comment>
<evidence type="ECO:0000313" key="2">
    <source>
        <dbReference type="EMBL" id="KAL2722876.1"/>
    </source>
</evidence>
<keyword evidence="1" id="KW-0812">Transmembrane</keyword>
<accession>A0ABD2AQI8</accession>
<keyword evidence="3" id="KW-1185">Reference proteome</keyword>
<dbReference type="Proteomes" id="UP001607302">
    <property type="component" value="Unassembled WGS sequence"/>
</dbReference>
<keyword evidence="1" id="KW-1133">Transmembrane helix</keyword>
<proteinExistence type="predicted"/>